<comment type="caution">
    <text evidence="2">The sequence shown here is derived from an EMBL/GenBank/DDBJ whole genome shotgun (WGS) entry which is preliminary data.</text>
</comment>
<reference evidence="2" key="1">
    <citation type="submission" date="2023-06" db="EMBL/GenBank/DDBJ databases">
        <authorList>
            <consortium name="Lawrence Berkeley National Laboratory"/>
            <person name="Ahrendt S."/>
            <person name="Sahu N."/>
            <person name="Indic B."/>
            <person name="Wong-Bajracharya J."/>
            <person name="Merenyi Z."/>
            <person name="Ke H.-M."/>
            <person name="Monk M."/>
            <person name="Kocsube S."/>
            <person name="Drula E."/>
            <person name="Lipzen A."/>
            <person name="Balint B."/>
            <person name="Henrissat B."/>
            <person name="Andreopoulos B."/>
            <person name="Martin F.M."/>
            <person name="Harder C.B."/>
            <person name="Rigling D."/>
            <person name="Ford K.L."/>
            <person name="Foster G.D."/>
            <person name="Pangilinan J."/>
            <person name="Papanicolaou A."/>
            <person name="Barry K."/>
            <person name="LaButti K."/>
            <person name="Viragh M."/>
            <person name="Koriabine M."/>
            <person name="Yan M."/>
            <person name="Riley R."/>
            <person name="Champramary S."/>
            <person name="Plett K.L."/>
            <person name="Tsai I.J."/>
            <person name="Slot J."/>
            <person name="Sipos G."/>
            <person name="Plett J."/>
            <person name="Nagy L.G."/>
            <person name="Grigoriev I.V."/>
        </authorList>
    </citation>
    <scope>NUCLEOTIDE SEQUENCE</scope>
    <source>
        <strain evidence="2">CCBAS 213</strain>
    </source>
</reference>
<accession>A0AA39TZ09</accession>
<dbReference type="AlphaFoldDB" id="A0AA39TZ09"/>
<evidence type="ECO:0000256" key="1">
    <source>
        <dbReference type="SAM" id="MobiDB-lite"/>
    </source>
</evidence>
<protein>
    <submittedName>
        <fullName evidence="2">Uncharacterized protein</fullName>
    </submittedName>
</protein>
<name>A0AA39TZ09_ARMTA</name>
<dbReference type="GeneID" id="85349333"/>
<sequence>MRTSSRPVDMVFSIMGLFGVSLNVRQFKKNDRLKATIALSQEILCKGGRANWLGASLRLPPCRQLSSFPQLPQTSVDAIPRIPTEDGLRDVAEVIEHSNYNWWLNGLPTGKMDDEGYLLFAAKAIAFRPTRYRRDLISKAILASEDGLGRLLMKDVDLKVWEIVDDESRSGSWNTMCQNLDEALRNSVLHPRLPKNHEMAEQPFTSHSRVYAVSVGKTEQYTSSIPSLGLDLANKTLRAVVIEEHSPGKFHRASYFEIDDEFQSFVDAWPEREICIGGPTSPAIRDPGLGLGLAAYEPTHATPFMVEVMNIGYEPPNVTIEGSDGPTIYIGGSAQPRREERKSDYPKPTQHVS</sequence>
<gene>
    <name evidence="2" type="ORF">EV420DRAFT_1090650</name>
</gene>
<proteinExistence type="predicted"/>
<evidence type="ECO:0000313" key="2">
    <source>
        <dbReference type="EMBL" id="KAK0463485.1"/>
    </source>
</evidence>
<feature type="compositionally biased region" description="Basic and acidic residues" evidence="1">
    <location>
        <begin position="336"/>
        <end position="345"/>
    </location>
</feature>
<feature type="region of interest" description="Disordered" evidence="1">
    <location>
        <begin position="322"/>
        <end position="353"/>
    </location>
</feature>
<keyword evidence="3" id="KW-1185">Reference proteome</keyword>
<dbReference type="RefSeq" id="XP_060334795.1">
    <property type="nucleotide sequence ID" value="XM_060465785.1"/>
</dbReference>
<dbReference type="Proteomes" id="UP001175211">
    <property type="component" value="Unassembled WGS sequence"/>
</dbReference>
<organism evidence="2 3">
    <name type="scientific">Armillaria tabescens</name>
    <name type="common">Ringless honey mushroom</name>
    <name type="synonym">Agaricus tabescens</name>
    <dbReference type="NCBI Taxonomy" id="1929756"/>
    <lineage>
        <taxon>Eukaryota</taxon>
        <taxon>Fungi</taxon>
        <taxon>Dikarya</taxon>
        <taxon>Basidiomycota</taxon>
        <taxon>Agaricomycotina</taxon>
        <taxon>Agaricomycetes</taxon>
        <taxon>Agaricomycetidae</taxon>
        <taxon>Agaricales</taxon>
        <taxon>Marasmiineae</taxon>
        <taxon>Physalacriaceae</taxon>
        <taxon>Desarmillaria</taxon>
    </lineage>
</organism>
<evidence type="ECO:0000313" key="3">
    <source>
        <dbReference type="Proteomes" id="UP001175211"/>
    </source>
</evidence>
<dbReference type="EMBL" id="JAUEPS010000007">
    <property type="protein sequence ID" value="KAK0463485.1"/>
    <property type="molecule type" value="Genomic_DNA"/>
</dbReference>